<evidence type="ECO:0000313" key="8">
    <source>
        <dbReference type="EMBL" id="QTA81950.1"/>
    </source>
</evidence>
<dbReference type="RefSeq" id="WP_207687927.1">
    <property type="nucleotide sequence ID" value="NZ_CP061799.1"/>
</dbReference>
<keyword evidence="6" id="KW-0479">Metal-binding</keyword>
<dbReference type="Gene3D" id="2.40.340.10">
    <property type="entry name" value="MoeA, C-terminal, domain IV"/>
    <property type="match status" value="1"/>
</dbReference>
<protein>
    <recommendedName>
        <fullName evidence="6">Molybdopterin molybdenumtransferase</fullName>
        <ecNumber evidence="6">2.10.1.1</ecNumber>
    </recommendedName>
</protein>
<gene>
    <name evidence="8" type="primary">moeA1</name>
    <name evidence="8" type="ORF">dnl_43080</name>
</gene>
<dbReference type="AlphaFoldDB" id="A0A975BB49"/>
<dbReference type="GO" id="GO:0006777">
    <property type="term" value="P:Mo-molybdopterin cofactor biosynthetic process"/>
    <property type="evidence" value="ECO:0007669"/>
    <property type="project" value="UniProtKB-UniRule"/>
</dbReference>
<dbReference type="GO" id="GO:0005829">
    <property type="term" value="C:cytosol"/>
    <property type="evidence" value="ECO:0007669"/>
    <property type="project" value="TreeGrafter"/>
</dbReference>
<dbReference type="CDD" id="cd00887">
    <property type="entry name" value="MoeA"/>
    <property type="match status" value="1"/>
</dbReference>
<comment type="similarity">
    <text evidence="3 6">Belongs to the MoeA family.</text>
</comment>
<dbReference type="SUPFAM" id="SSF63882">
    <property type="entry name" value="MoeA N-terminal region -like"/>
    <property type="match status" value="1"/>
</dbReference>
<evidence type="ECO:0000256" key="4">
    <source>
        <dbReference type="ARBA" id="ARBA00023150"/>
    </source>
</evidence>
<dbReference type="InterPro" id="IPR005111">
    <property type="entry name" value="MoeA_C_domain_IV"/>
</dbReference>
<accession>A0A975BB49</accession>
<dbReference type="Pfam" id="PF03454">
    <property type="entry name" value="MoeA_C"/>
    <property type="match status" value="1"/>
</dbReference>
<reference evidence="8" key="1">
    <citation type="journal article" date="2021" name="Microb. Physiol.">
        <title>Proteogenomic Insights into the Physiology of Marine, Sulfate-Reducing, Filamentous Desulfonema limicola and Desulfonema magnum.</title>
        <authorList>
            <person name="Schnaars V."/>
            <person name="Wohlbrand L."/>
            <person name="Scheve S."/>
            <person name="Hinrichs C."/>
            <person name="Reinhardt R."/>
            <person name="Rabus R."/>
        </authorList>
    </citation>
    <scope>NUCLEOTIDE SEQUENCE</scope>
    <source>
        <strain evidence="8">5ac10</strain>
    </source>
</reference>
<evidence type="ECO:0000256" key="6">
    <source>
        <dbReference type="RuleBase" id="RU365090"/>
    </source>
</evidence>
<dbReference type="Gene3D" id="2.170.190.11">
    <property type="entry name" value="Molybdopterin biosynthesis moea protein, domain 3"/>
    <property type="match status" value="1"/>
</dbReference>
<dbReference type="SMART" id="SM00852">
    <property type="entry name" value="MoCF_biosynth"/>
    <property type="match status" value="1"/>
</dbReference>
<evidence type="ECO:0000256" key="1">
    <source>
        <dbReference type="ARBA" id="ARBA00002901"/>
    </source>
</evidence>
<feature type="domain" description="MoaB/Mog" evidence="7">
    <location>
        <begin position="185"/>
        <end position="324"/>
    </location>
</feature>
<keyword evidence="6" id="KW-0500">Molybdenum</keyword>
<proteinExistence type="inferred from homology"/>
<evidence type="ECO:0000256" key="2">
    <source>
        <dbReference type="ARBA" id="ARBA00005046"/>
    </source>
</evidence>
<keyword evidence="6" id="KW-0808">Transferase</keyword>
<dbReference type="Pfam" id="PF00994">
    <property type="entry name" value="MoCF_biosynth"/>
    <property type="match status" value="1"/>
</dbReference>
<evidence type="ECO:0000256" key="3">
    <source>
        <dbReference type="ARBA" id="ARBA00010763"/>
    </source>
</evidence>
<comment type="cofactor">
    <cofactor evidence="6">
        <name>Mg(2+)</name>
        <dbReference type="ChEBI" id="CHEBI:18420"/>
    </cofactor>
</comment>
<dbReference type="SUPFAM" id="SSF63867">
    <property type="entry name" value="MoeA C-terminal domain-like"/>
    <property type="match status" value="1"/>
</dbReference>
<dbReference type="InterPro" id="IPR036135">
    <property type="entry name" value="MoeA_linker/N_sf"/>
</dbReference>
<comment type="function">
    <text evidence="1 6">Catalyzes the insertion of molybdate into adenylated molybdopterin with the concomitant release of AMP.</text>
</comment>
<dbReference type="GO" id="GO:0046872">
    <property type="term" value="F:metal ion binding"/>
    <property type="evidence" value="ECO:0007669"/>
    <property type="project" value="UniProtKB-UniRule"/>
</dbReference>
<sequence length="409" mass="44079">MKDFLKVVSTDNVMDYLSCFSKMGTEHISINNVFNRILGEDIFSDNNLPGFKRATMDGYAINAGSSFGASESNPAYLIIKGSILMGQVPDFSIGPGEAARISTGGMLPEGADSVVMIEHTEMLDNTNIEVYKSVAPGQHIVDKGEDFKKGEKILCKGRRINAPEIGLLGAYGRDMVKVYKKPKIAIISTGDEIVPINQVPKMGQVRDINTYTLAGLVTGAGAEPSILGIVRDDYNSLLDKCTDALNNTDMVLLSGGSSMGMRDFTLEIISALPKSEVLVHGVSISPGKPTILAKSGEKAVWGLPGHVVSAMIVFKTLVRPFVEYISGLMPEYARILKLPAKLSRNLSSAQGRVDYVRVRVIKKQDGFWAEPVLGKSGLLNTIIKADGLVEIGLNVEGLDKGEDVEVIVL</sequence>
<name>A0A975BB49_9BACT</name>
<comment type="catalytic activity">
    <reaction evidence="5">
        <text>adenylyl-molybdopterin + molybdate = Mo-molybdopterin + AMP + H(+)</text>
        <dbReference type="Rhea" id="RHEA:35047"/>
        <dbReference type="ChEBI" id="CHEBI:15378"/>
        <dbReference type="ChEBI" id="CHEBI:36264"/>
        <dbReference type="ChEBI" id="CHEBI:62727"/>
        <dbReference type="ChEBI" id="CHEBI:71302"/>
        <dbReference type="ChEBI" id="CHEBI:456215"/>
        <dbReference type="EC" id="2.10.1.1"/>
    </reaction>
</comment>
<dbReference type="SUPFAM" id="SSF53218">
    <property type="entry name" value="Molybdenum cofactor biosynthesis proteins"/>
    <property type="match status" value="1"/>
</dbReference>
<dbReference type="NCBIfam" id="TIGR00177">
    <property type="entry name" value="molyb_syn"/>
    <property type="match status" value="1"/>
</dbReference>
<keyword evidence="9" id="KW-1185">Reference proteome</keyword>
<keyword evidence="4 6" id="KW-0501">Molybdenum cofactor biosynthesis</keyword>
<dbReference type="Gene3D" id="3.90.105.10">
    <property type="entry name" value="Molybdopterin biosynthesis moea protein, domain 2"/>
    <property type="match status" value="1"/>
</dbReference>
<dbReference type="EC" id="2.10.1.1" evidence="6"/>
<evidence type="ECO:0000256" key="5">
    <source>
        <dbReference type="ARBA" id="ARBA00047317"/>
    </source>
</evidence>
<dbReference type="InterPro" id="IPR036425">
    <property type="entry name" value="MoaB/Mog-like_dom_sf"/>
</dbReference>
<keyword evidence="6" id="KW-0460">Magnesium</keyword>
<dbReference type="InterPro" id="IPR001453">
    <property type="entry name" value="MoaB/Mog_dom"/>
</dbReference>
<evidence type="ECO:0000313" key="9">
    <source>
        <dbReference type="Proteomes" id="UP000663720"/>
    </source>
</evidence>
<dbReference type="KEGG" id="dli:dnl_43080"/>
<dbReference type="GO" id="GO:0061599">
    <property type="term" value="F:molybdopterin molybdotransferase activity"/>
    <property type="evidence" value="ECO:0007669"/>
    <property type="project" value="UniProtKB-UniRule"/>
</dbReference>
<dbReference type="InterPro" id="IPR036688">
    <property type="entry name" value="MoeA_C_domain_IV_sf"/>
</dbReference>
<dbReference type="Proteomes" id="UP000663720">
    <property type="component" value="Chromosome"/>
</dbReference>
<dbReference type="NCBIfam" id="NF045515">
    <property type="entry name" value="Glp_gephyrin"/>
    <property type="match status" value="1"/>
</dbReference>
<dbReference type="PANTHER" id="PTHR10192:SF5">
    <property type="entry name" value="GEPHYRIN"/>
    <property type="match status" value="1"/>
</dbReference>
<evidence type="ECO:0000259" key="7">
    <source>
        <dbReference type="SMART" id="SM00852"/>
    </source>
</evidence>
<dbReference type="Pfam" id="PF03453">
    <property type="entry name" value="MoeA_N"/>
    <property type="match status" value="1"/>
</dbReference>
<dbReference type="EMBL" id="CP061799">
    <property type="protein sequence ID" value="QTA81950.1"/>
    <property type="molecule type" value="Genomic_DNA"/>
</dbReference>
<dbReference type="Gene3D" id="3.40.980.10">
    <property type="entry name" value="MoaB/Mog-like domain"/>
    <property type="match status" value="1"/>
</dbReference>
<comment type="pathway">
    <text evidence="2 6">Cofactor biosynthesis; molybdopterin biosynthesis.</text>
</comment>
<dbReference type="PANTHER" id="PTHR10192">
    <property type="entry name" value="MOLYBDOPTERIN BIOSYNTHESIS PROTEIN"/>
    <property type="match status" value="1"/>
</dbReference>
<organism evidence="8 9">
    <name type="scientific">Desulfonema limicola</name>
    <dbReference type="NCBI Taxonomy" id="45656"/>
    <lineage>
        <taxon>Bacteria</taxon>
        <taxon>Pseudomonadati</taxon>
        <taxon>Thermodesulfobacteriota</taxon>
        <taxon>Desulfobacteria</taxon>
        <taxon>Desulfobacterales</taxon>
        <taxon>Desulfococcaceae</taxon>
        <taxon>Desulfonema</taxon>
    </lineage>
</organism>
<dbReference type="InterPro" id="IPR038987">
    <property type="entry name" value="MoeA-like"/>
</dbReference>
<dbReference type="InterPro" id="IPR005110">
    <property type="entry name" value="MoeA_linker/N"/>
</dbReference>